<dbReference type="EMBL" id="JBEPSB010000001">
    <property type="protein sequence ID" value="MET4559483.1"/>
    <property type="molecule type" value="Genomic_DNA"/>
</dbReference>
<evidence type="ECO:0000259" key="3">
    <source>
        <dbReference type="Pfam" id="PF05043"/>
    </source>
</evidence>
<dbReference type="RefSeq" id="WP_354470892.1">
    <property type="nucleotide sequence ID" value="NZ_JBEPSB010000001.1"/>
</dbReference>
<accession>A0ABV2PEW0</accession>
<organism evidence="4 5">
    <name type="scientific">Lysinibacillus parviboronicapiens</name>
    <dbReference type="NCBI Taxonomy" id="436516"/>
    <lineage>
        <taxon>Bacteria</taxon>
        <taxon>Bacillati</taxon>
        <taxon>Bacillota</taxon>
        <taxon>Bacilli</taxon>
        <taxon>Bacillales</taxon>
        <taxon>Bacillaceae</taxon>
        <taxon>Lysinibacillus</taxon>
    </lineage>
</organism>
<dbReference type="Pfam" id="PF05043">
    <property type="entry name" value="Mga"/>
    <property type="match status" value="1"/>
</dbReference>
<gene>
    <name evidence="4" type="ORF">ABIA69_000626</name>
</gene>
<keyword evidence="5" id="KW-1185">Reference proteome</keyword>
<evidence type="ECO:0000256" key="1">
    <source>
        <dbReference type="ARBA" id="ARBA00023015"/>
    </source>
</evidence>
<evidence type="ECO:0000313" key="4">
    <source>
        <dbReference type="EMBL" id="MET4559483.1"/>
    </source>
</evidence>
<dbReference type="InterPro" id="IPR050661">
    <property type="entry name" value="BglG_antiterminators"/>
</dbReference>
<evidence type="ECO:0000256" key="2">
    <source>
        <dbReference type="ARBA" id="ARBA00023163"/>
    </source>
</evidence>
<name>A0ABV2PEW0_9BACI</name>
<dbReference type="PANTHER" id="PTHR30185">
    <property type="entry name" value="CRYPTIC BETA-GLUCOSIDE BGL OPERON ANTITERMINATOR"/>
    <property type="match status" value="1"/>
</dbReference>
<dbReference type="InterPro" id="IPR007737">
    <property type="entry name" value="Mga_HTH"/>
</dbReference>
<feature type="domain" description="Mga helix-turn-helix" evidence="3">
    <location>
        <begin position="77"/>
        <end position="163"/>
    </location>
</feature>
<keyword evidence="2" id="KW-0804">Transcription</keyword>
<keyword evidence="1" id="KW-0805">Transcription regulation</keyword>
<evidence type="ECO:0000313" key="5">
    <source>
        <dbReference type="Proteomes" id="UP001549363"/>
    </source>
</evidence>
<proteinExistence type="predicted"/>
<protein>
    <recommendedName>
        <fullName evidence="3">Mga helix-turn-helix domain-containing protein</fullName>
    </recommendedName>
</protein>
<dbReference type="PANTHER" id="PTHR30185:SF13">
    <property type="entry name" value="LICABCH OPERON REGULATOR-RELATED"/>
    <property type="match status" value="1"/>
</dbReference>
<sequence>MYNFLDRSTLQKVQVLHHIFNEKRYFSSFELAQNTQLSERTILKILAEISSDLQVIIDSACIKKKKSKYFKLEYQDHFSIKTVERHYLQNSLTYKACDEIFHNTFDDITTFSLDNFTSLASMYRRINKIKPLLNQFHLKYKSHQMVTLEGTEKQFRYFYYLFYWNSCWGEIWPFTLVTREQIIEVLEDVNLVLPESMIYWLAICLTRAKLGFLIEDNPMYSTFTKHHYHYDNFSTVARLLFKKITTLSDEDIELELMFSFNFISCLQHYDKKDKAISLMMNFAQHHNQELFVQATLYWIETFMNHFSIVLNVEEYGVLFVNLLYLHYYIMTFSGPHYLFKEDIYKKRFEMLETAQIEIMNQFYDRLVENEEFSIIFKRKDTLIGRYHKLLKQSIDIITRDAIKIKIVSMLNDIPYLFDQIKRTFVHVELCSTDEEADLIITDRLYLNIKKETQAIFVWNSVPKKGDYERLGKRLQEIYFNKNQLSNNLLIKTLMSEI</sequence>
<reference evidence="4 5" key="1">
    <citation type="submission" date="2024-06" db="EMBL/GenBank/DDBJ databases">
        <title>Sorghum-associated microbial communities from plants grown in Nebraska, USA.</title>
        <authorList>
            <person name="Schachtman D."/>
        </authorList>
    </citation>
    <scope>NUCLEOTIDE SEQUENCE [LARGE SCALE GENOMIC DNA]</scope>
    <source>
        <strain evidence="4 5">736</strain>
    </source>
</reference>
<dbReference type="Proteomes" id="UP001549363">
    <property type="component" value="Unassembled WGS sequence"/>
</dbReference>
<comment type="caution">
    <text evidence="4">The sequence shown here is derived from an EMBL/GenBank/DDBJ whole genome shotgun (WGS) entry which is preliminary data.</text>
</comment>